<comment type="caution">
    <text evidence="2">The sequence shown here is derived from an EMBL/GenBank/DDBJ whole genome shotgun (WGS) entry which is preliminary data.</text>
</comment>
<feature type="compositionally biased region" description="Basic residues" evidence="1">
    <location>
        <begin position="45"/>
        <end position="64"/>
    </location>
</feature>
<sequence length="304" mass="34030">MASHMPVEEEHREQQKILKRFTPAAFSPPGYRGHMESSSLMRSRQLSRRPKVRGPSKPAVRRRVGNFGSQVPVRNRDATYDGVYSTGQNSRRHNKRPSNRPASVSPSPIEAGGSRWVSLPPACPGGITGLAGAWQAGLLFYSVCESHESQMSRLEVIDLRNADASTAAATAFRAPIEDRYLAEPDSEGKTVAAREIFSKLPWQHRLERRHSKQPNRQLAYTKNILHQRHFVRPSADSHLNLMPRTSSYDTDQPHSRSSNRAQLTSNIQADGTDLPSSGDWPNSSMPSDKEMEALTPRIRRQASF</sequence>
<organism evidence="2 3">
    <name type="scientific">Protopolystoma xenopodis</name>
    <dbReference type="NCBI Taxonomy" id="117903"/>
    <lineage>
        <taxon>Eukaryota</taxon>
        <taxon>Metazoa</taxon>
        <taxon>Spiralia</taxon>
        <taxon>Lophotrochozoa</taxon>
        <taxon>Platyhelminthes</taxon>
        <taxon>Monogenea</taxon>
        <taxon>Polyopisthocotylea</taxon>
        <taxon>Polystomatidea</taxon>
        <taxon>Polystomatidae</taxon>
        <taxon>Protopolystoma</taxon>
    </lineage>
</organism>
<reference evidence="2" key="1">
    <citation type="submission" date="2018-11" db="EMBL/GenBank/DDBJ databases">
        <authorList>
            <consortium name="Pathogen Informatics"/>
        </authorList>
    </citation>
    <scope>NUCLEOTIDE SEQUENCE</scope>
</reference>
<feature type="region of interest" description="Disordered" evidence="1">
    <location>
        <begin position="1"/>
        <end position="111"/>
    </location>
</feature>
<name>A0A448WYW5_9PLAT</name>
<feature type="compositionally biased region" description="Polar residues" evidence="1">
    <location>
        <begin position="243"/>
        <end position="269"/>
    </location>
</feature>
<dbReference type="EMBL" id="CAAALY010063535">
    <property type="protein sequence ID" value="VEL23727.1"/>
    <property type="molecule type" value="Genomic_DNA"/>
</dbReference>
<evidence type="ECO:0000313" key="2">
    <source>
        <dbReference type="EMBL" id="VEL23727.1"/>
    </source>
</evidence>
<evidence type="ECO:0000313" key="3">
    <source>
        <dbReference type="Proteomes" id="UP000784294"/>
    </source>
</evidence>
<proteinExistence type="predicted"/>
<feature type="region of interest" description="Disordered" evidence="1">
    <location>
        <begin position="235"/>
        <end position="304"/>
    </location>
</feature>
<protein>
    <submittedName>
        <fullName evidence="2">Uncharacterized protein</fullName>
    </submittedName>
</protein>
<keyword evidence="3" id="KW-1185">Reference proteome</keyword>
<feature type="compositionally biased region" description="Basic and acidic residues" evidence="1">
    <location>
        <begin position="1"/>
        <end position="16"/>
    </location>
</feature>
<gene>
    <name evidence="2" type="ORF">PXEA_LOCUS17167</name>
</gene>
<evidence type="ECO:0000256" key="1">
    <source>
        <dbReference type="SAM" id="MobiDB-lite"/>
    </source>
</evidence>
<dbReference type="Proteomes" id="UP000784294">
    <property type="component" value="Unassembled WGS sequence"/>
</dbReference>
<accession>A0A448WYW5</accession>
<dbReference type="AlphaFoldDB" id="A0A448WYW5"/>